<dbReference type="Pfam" id="PF13499">
    <property type="entry name" value="EF-hand_7"/>
    <property type="match status" value="1"/>
</dbReference>
<feature type="compositionally biased region" description="Polar residues" evidence="11">
    <location>
        <begin position="1190"/>
        <end position="1203"/>
    </location>
</feature>
<dbReference type="GO" id="GO:0000139">
    <property type="term" value="C:Golgi membrane"/>
    <property type="evidence" value="ECO:0007669"/>
    <property type="project" value="GOC"/>
</dbReference>
<feature type="domain" description="EF-hand" evidence="13">
    <location>
        <begin position="778"/>
        <end position="813"/>
    </location>
</feature>
<evidence type="ECO:0008006" key="17">
    <source>
        <dbReference type="Google" id="ProtNLM"/>
    </source>
</evidence>
<feature type="region of interest" description="Disordered" evidence="11">
    <location>
        <begin position="1377"/>
        <end position="1412"/>
    </location>
</feature>
<dbReference type="Pfam" id="PF01412">
    <property type="entry name" value="ArfGap"/>
    <property type="match status" value="1"/>
</dbReference>
<dbReference type="SMART" id="SM00105">
    <property type="entry name" value="ArfGap"/>
    <property type="match status" value="1"/>
</dbReference>
<dbReference type="GO" id="GO:0008270">
    <property type="term" value="F:zinc ion binding"/>
    <property type="evidence" value="ECO:0007669"/>
    <property type="project" value="UniProtKB-KW"/>
</dbReference>
<dbReference type="InterPro" id="IPR042266">
    <property type="entry name" value="PPPDE_sf"/>
</dbReference>
<evidence type="ECO:0000256" key="9">
    <source>
        <dbReference type="PROSITE-ProRule" id="PRU00288"/>
    </source>
</evidence>
<feature type="coiled-coil region" evidence="10">
    <location>
        <begin position="465"/>
        <end position="492"/>
    </location>
</feature>
<dbReference type="PROSITE" id="PS51858">
    <property type="entry name" value="PPPDE"/>
    <property type="match status" value="1"/>
</dbReference>
<dbReference type="GO" id="GO:0005096">
    <property type="term" value="F:GTPase activator activity"/>
    <property type="evidence" value="ECO:0007669"/>
    <property type="project" value="UniProtKB-KW"/>
</dbReference>
<dbReference type="PROSITE" id="PS50222">
    <property type="entry name" value="EF_HAND_2"/>
    <property type="match status" value="2"/>
</dbReference>
<comment type="similarity">
    <text evidence="1">Belongs to the DeSI family.</text>
</comment>
<feature type="domain" description="Arf-GAP" evidence="12">
    <location>
        <begin position="1257"/>
        <end position="1340"/>
    </location>
</feature>
<evidence type="ECO:0000259" key="12">
    <source>
        <dbReference type="PROSITE" id="PS50115"/>
    </source>
</evidence>
<dbReference type="Gene3D" id="3.90.1720.30">
    <property type="entry name" value="PPPDE domains"/>
    <property type="match status" value="1"/>
</dbReference>
<evidence type="ECO:0000256" key="7">
    <source>
        <dbReference type="ARBA" id="ARBA00022833"/>
    </source>
</evidence>
<dbReference type="PROSITE" id="PS50115">
    <property type="entry name" value="ARFGAP"/>
    <property type="match status" value="1"/>
</dbReference>
<dbReference type="PRINTS" id="PR00405">
    <property type="entry name" value="REVINTRACTNG"/>
</dbReference>
<evidence type="ECO:0000256" key="1">
    <source>
        <dbReference type="ARBA" id="ARBA00008140"/>
    </source>
</evidence>
<evidence type="ECO:0000256" key="6">
    <source>
        <dbReference type="ARBA" id="ARBA00022801"/>
    </source>
</evidence>
<comment type="caution">
    <text evidence="15">The sequence shown here is derived from an EMBL/GenBank/DDBJ whole genome shotgun (WGS) entry which is preliminary data.</text>
</comment>
<dbReference type="GO" id="GO:0006508">
    <property type="term" value="P:proteolysis"/>
    <property type="evidence" value="ECO:0007669"/>
    <property type="project" value="UniProtKB-KW"/>
</dbReference>
<evidence type="ECO:0000256" key="10">
    <source>
        <dbReference type="SAM" id="Coils"/>
    </source>
</evidence>
<feature type="domain" description="PPPDE" evidence="14">
    <location>
        <begin position="903"/>
        <end position="1053"/>
    </location>
</feature>
<evidence type="ECO:0000313" key="16">
    <source>
        <dbReference type="Proteomes" id="UP000572268"/>
    </source>
</evidence>
<keyword evidence="4" id="KW-0479">Metal-binding</keyword>
<dbReference type="Proteomes" id="UP000572268">
    <property type="component" value="Unassembled WGS sequence"/>
</dbReference>
<evidence type="ECO:0000256" key="2">
    <source>
        <dbReference type="ARBA" id="ARBA00022468"/>
    </source>
</evidence>
<dbReference type="EMBL" id="JABANN010000892">
    <property type="protein sequence ID" value="KAF4652635.1"/>
    <property type="molecule type" value="Genomic_DNA"/>
</dbReference>
<dbReference type="InterPro" id="IPR002048">
    <property type="entry name" value="EF_hand_dom"/>
</dbReference>
<feature type="compositionally biased region" description="Polar residues" evidence="11">
    <location>
        <begin position="1529"/>
        <end position="1555"/>
    </location>
</feature>
<dbReference type="GO" id="GO:0048205">
    <property type="term" value="P:COPI coating of Golgi vesicle"/>
    <property type="evidence" value="ECO:0007669"/>
    <property type="project" value="TreeGrafter"/>
</dbReference>
<dbReference type="CDD" id="cd00051">
    <property type="entry name" value="EFh"/>
    <property type="match status" value="1"/>
</dbReference>
<dbReference type="GO" id="GO:0008233">
    <property type="term" value="F:peptidase activity"/>
    <property type="evidence" value="ECO:0007669"/>
    <property type="project" value="UniProtKB-KW"/>
</dbReference>
<accession>A0A7J6KZ42</accession>
<keyword evidence="5 9" id="KW-0863">Zinc-finger</keyword>
<name>A0A7J6KZ42_PEROL</name>
<dbReference type="Gene3D" id="1.10.238.10">
    <property type="entry name" value="EF-hand"/>
    <property type="match status" value="2"/>
</dbReference>
<dbReference type="SMART" id="SM00054">
    <property type="entry name" value="EFh"/>
    <property type="match status" value="2"/>
</dbReference>
<dbReference type="Pfam" id="PF05903">
    <property type="entry name" value="Peptidase_C97"/>
    <property type="match status" value="1"/>
</dbReference>
<dbReference type="Gene3D" id="1.10.220.150">
    <property type="entry name" value="Arf GTPase activating protein"/>
    <property type="match status" value="1"/>
</dbReference>
<dbReference type="InterPro" id="IPR001164">
    <property type="entry name" value="ArfGAP_dom"/>
</dbReference>
<evidence type="ECO:0000259" key="14">
    <source>
        <dbReference type="PROSITE" id="PS51858"/>
    </source>
</evidence>
<sequence>MRRARSRSMTPTSSSRANSSSRPSIVTPSNGSILRWASLTASEQEQLARILDNHGIQFRKIMARGGHVHNVAYLRILCDDHERPSSTGVAGKQPLFSKGEDSSAARRQAARPLQCDEGMSSLTVSGTVSECPEQQQHSVVSEKDGDWQEALSQLRSVYIPVFEALGDTGHDRRHLPAVFSTNTDTGASGGKLQRTMEAFYADRSVKDATVHAAKALQSTGQQQTSVASIFVHWLTGRLGLRRLTDQGMMETLLLVHRSREADMMADIFARLLEGSYDATDLLFFLYVRSIVSANVQVDKSPKAAHRHHNHHQPIIVQLPLNDIKVLAKKVFGRDQKTIYDTFLHVLTDEITKAGGGDGEAVGQHHHTEDHEQQPLVEVGYFMYIALWVYHHQRPEVMMATGHPPQGAVEHGVKAPTDATTRDLLHGSQESENANMTYKADNAATAPVLYDDNCISPSGVQQTSMISDCLQSIQQYRKARQELETKAAAAAASQWGSIVTRASPSSTEGYVQSTSSGPSQIAAELSEEGPSVGHHRPVELPWVVVDMVHACQRSMIDSVQEARQSSRHPLRLPHRDFDAALEPCVQTVLREECTLLVGRVEPVINDIHLPPASGPLVADALTAVATLITTTADELVQIIMDGSVDDWGTSLGSLLLSQSKQREQQQAIDRERLLNADIPVYQRLVQLRDSILADELGTLRQSAVRDFCETLLSSSVLEAYCAQLMRQIILPPSSLHNIENTFKAQDKDGDGRIDAEELAEAWKAALKKGSQHRSIDVELMASEVARTLGIMDVDGDGTVDLQEFKHAMLINGSMPNHLVEVNELLRRKLRKDPELLHDIIDDFMRLDKSGAGTLTYKEIYEGLLPRVSHGEGSKEGAIKTMDLDENGSIDYYEYLYYTLGRRKEKVELLYYDISNGASKTLGPILFGRRVEGIWHTSIVAFNREWWFGGNVFRSVPETTPFGSPLKRLQLGYTLHTERELYNPSFVVHGLQVLVERLSLEYTPDSYDVITNNCNNFTNDVSMFLLQRGIPQEILNMPHRLMNSGLARILRPFLNHWLGGFKDDGASSEDNLLHSLADKLASGDLSAVNTMVHYSPHGAGESPQIVQITAVNKKKRTATVRRFENGDFTIIRDVQFAKLSTIDAYTNEHAYFAALAVLLRYADELDEEEEMKHMQQMKRGLSDALLGVSQGEDTTSLARSPQSTTQLHQQQLAAPPLPAVGHSSPTVGEFVRHLSEDKLKEYQSWQLDARGMVSDEVRNAFFKVLRSKPANRACIDCMTRNPVWISTGFGVFVCLNCSGRHRQMGVHVTFVRSCEMDKLPPQYLIQMELGGNERARDYFKQHNMGPGCSKPIDYHGRWAAKYRQMLQKEVDEVMSHLQYDLPPSDSLGDTATSSDSPKAEQRKDTQKPSAEANGRVAATNSGSAAAYHTAAKAPLIVKKSTPPVVIRKNPVAPVVIKARPTPPPHNNTIFSDDAGEVDDFFDRLEKEAAANPRQPASGGSNFARFSSTPSKPAQPSPTTGGFVKEPEQIRAPSSSWAHGTAVASPTISPTHQYNASDASVPDRLRSKRGISSDDFYDALSPSYNENPQSERLPASFATRQSFGSEDLTPGGGRREGNSGMDFDDLKTSAAVAAEKGLQYASKGYEALSSYIRRQGNEF</sequence>
<evidence type="ECO:0000313" key="15">
    <source>
        <dbReference type="EMBL" id="KAF4652635.1"/>
    </source>
</evidence>
<dbReference type="PANTHER" id="PTHR45686:SF4">
    <property type="entry name" value="ADP-RIBOSYLATION FACTOR GTPASE ACTIVATING PROTEIN 3, ISOFORM H"/>
    <property type="match status" value="1"/>
</dbReference>
<feature type="region of interest" description="Disordered" evidence="11">
    <location>
        <begin position="1190"/>
        <end position="1216"/>
    </location>
</feature>
<dbReference type="SMART" id="SM01179">
    <property type="entry name" value="DUF862"/>
    <property type="match status" value="1"/>
</dbReference>
<evidence type="ECO:0000256" key="4">
    <source>
        <dbReference type="ARBA" id="ARBA00022723"/>
    </source>
</evidence>
<keyword evidence="3" id="KW-0645">Protease</keyword>
<feature type="domain" description="EF-hand" evidence="13">
    <location>
        <begin position="732"/>
        <end position="767"/>
    </location>
</feature>
<feature type="compositionally biased region" description="Polar residues" evidence="11">
    <location>
        <begin position="1495"/>
        <end position="1517"/>
    </location>
</feature>
<organism evidence="15 16">
    <name type="scientific">Perkinsus olseni</name>
    <name type="common">Perkinsus atlanticus</name>
    <dbReference type="NCBI Taxonomy" id="32597"/>
    <lineage>
        <taxon>Eukaryota</taxon>
        <taxon>Sar</taxon>
        <taxon>Alveolata</taxon>
        <taxon>Perkinsozoa</taxon>
        <taxon>Perkinsea</taxon>
        <taxon>Perkinsida</taxon>
        <taxon>Perkinsidae</taxon>
        <taxon>Perkinsus</taxon>
    </lineage>
</organism>
<dbReference type="InterPro" id="IPR038508">
    <property type="entry name" value="ArfGAP_dom_sf"/>
</dbReference>
<dbReference type="SUPFAM" id="SSF57863">
    <property type="entry name" value="ArfGap/RecO-like zinc finger"/>
    <property type="match status" value="1"/>
</dbReference>
<dbReference type="GO" id="GO:0005509">
    <property type="term" value="F:calcium ion binding"/>
    <property type="evidence" value="ECO:0007669"/>
    <property type="project" value="InterPro"/>
</dbReference>
<gene>
    <name evidence="15" type="ORF">FOL46_009590</name>
</gene>
<keyword evidence="6" id="KW-0378">Hydrolase</keyword>
<feature type="compositionally biased region" description="Basic and acidic residues" evidence="11">
    <location>
        <begin position="1395"/>
        <end position="1404"/>
    </location>
</feature>
<keyword evidence="10" id="KW-0175">Coiled coil</keyword>
<protein>
    <recommendedName>
        <fullName evidence="17">Calmodulin</fullName>
    </recommendedName>
</protein>
<keyword evidence="7" id="KW-0862">Zinc</keyword>
<feature type="compositionally biased region" description="Polar residues" evidence="11">
    <location>
        <begin position="1385"/>
        <end position="1394"/>
    </location>
</feature>
<evidence type="ECO:0000256" key="11">
    <source>
        <dbReference type="SAM" id="MobiDB-lite"/>
    </source>
</evidence>
<evidence type="ECO:0000256" key="8">
    <source>
        <dbReference type="ARBA" id="ARBA00022837"/>
    </source>
</evidence>
<dbReference type="InterPro" id="IPR037278">
    <property type="entry name" value="ARFGAP/RecO"/>
</dbReference>
<evidence type="ECO:0000256" key="5">
    <source>
        <dbReference type="ARBA" id="ARBA00022771"/>
    </source>
</evidence>
<feature type="region of interest" description="Disordered" evidence="11">
    <location>
        <begin position="1"/>
        <end position="28"/>
    </location>
</feature>
<keyword evidence="2" id="KW-0343">GTPase activation</keyword>
<feature type="compositionally biased region" description="Polar residues" evidence="11">
    <location>
        <begin position="502"/>
        <end position="518"/>
    </location>
</feature>
<feature type="region of interest" description="Disordered" evidence="11">
    <location>
        <begin position="502"/>
        <end position="532"/>
    </location>
</feature>
<evidence type="ECO:0000256" key="3">
    <source>
        <dbReference type="ARBA" id="ARBA00022670"/>
    </source>
</evidence>
<feature type="region of interest" description="Disordered" evidence="11">
    <location>
        <begin position="83"/>
        <end position="113"/>
    </location>
</feature>
<proteinExistence type="inferred from homology"/>
<feature type="compositionally biased region" description="Low complexity" evidence="11">
    <location>
        <begin position="7"/>
        <end position="24"/>
    </location>
</feature>
<dbReference type="InterPro" id="IPR008580">
    <property type="entry name" value="PPPDE_dom"/>
</dbReference>
<dbReference type="PANTHER" id="PTHR45686">
    <property type="entry name" value="ADP-RIBOSYLATION FACTOR GTPASE ACTIVATING PROTEIN 3, ISOFORM H-RELATED"/>
    <property type="match status" value="1"/>
</dbReference>
<dbReference type="PROSITE" id="PS00018">
    <property type="entry name" value="EF_HAND_1"/>
    <property type="match status" value="3"/>
</dbReference>
<dbReference type="SUPFAM" id="SSF47473">
    <property type="entry name" value="EF-hand"/>
    <property type="match status" value="1"/>
</dbReference>
<keyword evidence="8" id="KW-0106">Calcium</keyword>
<reference evidence="15 16" key="1">
    <citation type="submission" date="2020-04" db="EMBL/GenBank/DDBJ databases">
        <title>Perkinsus olseni comparative genomics.</title>
        <authorList>
            <person name="Bogema D.R."/>
        </authorList>
    </citation>
    <scope>NUCLEOTIDE SEQUENCE [LARGE SCALE GENOMIC DNA]</scope>
    <source>
        <strain evidence="15">ATCC PRA-31</strain>
    </source>
</reference>
<dbReference type="InterPro" id="IPR011992">
    <property type="entry name" value="EF-hand-dom_pair"/>
</dbReference>
<feature type="region of interest" description="Disordered" evidence="11">
    <location>
        <begin position="1487"/>
        <end position="1620"/>
    </location>
</feature>
<evidence type="ECO:0000259" key="13">
    <source>
        <dbReference type="PROSITE" id="PS50222"/>
    </source>
</evidence>
<dbReference type="InterPro" id="IPR018247">
    <property type="entry name" value="EF_Hand_1_Ca_BS"/>
</dbReference>
<dbReference type="CDD" id="cd08959">
    <property type="entry name" value="ArfGap_ArfGap1_like"/>
    <property type="match status" value="1"/>
</dbReference>